<dbReference type="ESTHER" id="9bila-a0a0n5ap03">
    <property type="family name" value="Carb_B_Nematoda"/>
</dbReference>
<feature type="signal peptide" evidence="1">
    <location>
        <begin position="1"/>
        <end position="23"/>
    </location>
</feature>
<dbReference type="InterPro" id="IPR029058">
    <property type="entry name" value="AB_hydrolase_fold"/>
</dbReference>
<reference evidence="4" key="1">
    <citation type="submission" date="2017-02" db="UniProtKB">
        <authorList>
            <consortium name="WormBaseParasite"/>
        </authorList>
    </citation>
    <scope>IDENTIFICATION</scope>
</reference>
<evidence type="ECO:0000313" key="4">
    <source>
        <dbReference type="WBParaSite" id="SMUV_0000636201-mRNA-1"/>
    </source>
</evidence>
<dbReference type="STRING" id="451379.A0A0N5AP03"/>
<keyword evidence="3" id="KW-1185">Reference proteome</keyword>
<organism evidence="3 4">
    <name type="scientific">Syphacia muris</name>
    <dbReference type="NCBI Taxonomy" id="451379"/>
    <lineage>
        <taxon>Eukaryota</taxon>
        <taxon>Metazoa</taxon>
        <taxon>Ecdysozoa</taxon>
        <taxon>Nematoda</taxon>
        <taxon>Chromadorea</taxon>
        <taxon>Rhabditida</taxon>
        <taxon>Spirurina</taxon>
        <taxon>Oxyuridomorpha</taxon>
        <taxon>Oxyuroidea</taxon>
        <taxon>Oxyuridae</taxon>
        <taxon>Syphacia</taxon>
    </lineage>
</organism>
<evidence type="ECO:0000259" key="2">
    <source>
        <dbReference type="Pfam" id="PF00135"/>
    </source>
</evidence>
<dbReference type="InterPro" id="IPR050309">
    <property type="entry name" value="Type-B_Carboxylest/Lipase"/>
</dbReference>
<dbReference type="SUPFAM" id="SSF53474">
    <property type="entry name" value="alpha/beta-Hydrolases"/>
    <property type="match status" value="1"/>
</dbReference>
<feature type="domain" description="Carboxylesterase type B" evidence="2">
    <location>
        <begin position="31"/>
        <end position="515"/>
    </location>
</feature>
<dbReference type="PANTHER" id="PTHR11559">
    <property type="entry name" value="CARBOXYLESTERASE"/>
    <property type="match status" value="1"/>
</dbReference>
<proteinExistence type="predicted"/>
<protein>
    <submittedName>
        <fullName evidence="4">COesterase domain-containing protein</fullName>
    </submittedName>
</protein>
<evidence type="ECO:0000313" key="3">
    <source>
        <dbReference type="Proteomes" id="UP000046393"/>
    </source>
</evidence>
<dbReference type="InterPro" id="IPR019819">
    <property type="entry name" value="Carboxylesterase_B_CS"/>
</dbReference>
<accession>A0A0N5AP03</accession>
<name>A0A0N5AP03_9BILA</name>
<keyword evidence="1" id="KW-0732">Signal</keyword>
<dbReference type="InterPro" id="IPR002018">
    <property type="entry name" value="CarbesteraseB"/>
</dbReference>
<dbReference type="Proteomes" id="UP000046393">
    <property type="component" value="Unplaced"/>
</dbReference>
<dbReference type="AlphaFoldDB" id="A0A0N5AP03"/>
<sequence length="624" mass="71434">MSNNKDRTMWVLILQFVVLTVFANNSENVTEPIVQTNYGPVRGFVAESTDGKKAHVFLGIPFAKPPVQELRFEKPQKPDNWTDPLDAKAFRPGCYPHHRSGVYDTKSCSEDCLYLNIITPPVQENQYYPIIFWIHGGLYNMGGAELHSYQNITNNYATRNVIFVTPQYRLGPFGFMSTGDNTMPGNYGLWDQLAALEFIRENIEYFGGDPMRITVQGLDAGGSSASCLTLSPHSRGMIAGSIQMSGSALSEWSSSQSVHYASYELALQLGCDLNNLETLKQCLQEKTPDQFLDAMDKLGKVRDNIKMLKFCPRIDGDFFPTNLEELIKNGPKIPTIIGVSEKEGIMFALLPYVEAVSNLQIQPNHFRHFDRNMLIKVIKEKFVTVEDFGGQTEKAQQKLIEYYANPEGIPDSDYKHWLQQYEKLITDVLFVVAARREAELKAQNEWPVWLYVTDYYNAKYLPKNFPELGATHGTENTYLFAPFSTKSKVFDDDDLKLQNLFLNSFTNFVVHGFVSHNLNSPFVRFSMIMLFFSIHYFKDASSLTAFITVCFTDLEFCSNPSTEAFQWHPIVFGKPLINLRFRPQPVISENFFDDAYNFWKTMHQFNYDIISGKIQKKKNFKTEL</sequence>
<dbReference type="WBParaSite" id="SMUV_0000636201-mRNA-1">
    <property type="protein sequence ID" value="SMUV_0000636201-mRNA-1"/>
    <property type="gene ID" value="SMUV_0000636201"/>
</dbReference>
<dbReference type="PROSITE" id="PS00941">
    <property type="entry name" value="CARBOXYLESTERASE_B_2"/>
    <property type="match status" value="1"/>
</dbReference>
<dbReference type="Pfam" id="PF00135">
    <property type="entry name" value="COesterase"/>
    <property type="match status" value="1"/>
</dbReference>
<evidence type="ECO:0000256" key="1">
    <source>
        <dbReference type="SAM" id="SignalP"/>
    </source>
</evidence>
<dbReference type="Gene3D" id="3.40.50.1820">
    <property type="entry name" value="alpha/beta hydrolase"/>
    <property type="match status" value="1"/>
</dbReference>
<feature type="chain" id="PRO_5005893352" evidence="1">
    <location>
        <begin position="24"/>
        <end position="624"/>
    </location>
</feature>